<keyword evidence="2" id="KW-1185">Reference proteome</keyword>
<dbReference type="OrthoDB" id="7868036at2759"/>
<dbReference type="CTD" id="37683"/>
<dbReference type="Proteomes" id="UP000504634">
    <property type="component" value="Unplaced"/>
</dbReference>
<dbReference type="Gene3D" id="3.60.20.10">
    <property type="entry name" value="Glutamine Phosphoribosylpyrophosphate, subunit 1, domain 1"/>
    <property type="match status" value="1"/>
</dbReference>
<dbReference type="GeneID" id="115634374"/>
<sequence>MYFADTQPISIGMNSNFQYQIYTTPTTITAPRVPARTMVGMICDQGIVVATNSCGNMIYYMDAKIFTCASSTGFDQQVMLDVGTKVYNSAHDKRKEVTVGQVLDLVCKHYERSNIVDVVLAGEDSEGLHLYSIHGQGTATRLPCVTSGAGAVVAAEHLESSWKINMSLEEAEQLARVAIMAAEEDANDLDQMPKVETCTILKKSEDNRNSSHFETDDY</sequence>
<gene>
    <name evidence="3" type="primary">LOC115634374</name>
</gene>
<proteinExistence type="predicted"/>
<protein>
    <submittedName>
        <fullName evidence="3">Proteasome subunit beta type-2</fullName>
    </submittedName>
</protein>
<dbReference type="RefSeq" id="XP_030387912.1">
    <property type="nucleotide sequence ID" value="XM_030532052.1"/>
</dbReference>
<accession>A0A6J2UL08</accession>
<dbReference type="AlphaFoldDB" id="A0A6J2UL08"/>
<evidence type="ECO:0000313" key="2">
    <source>
        <dbReference type="Proteomes" id="UP000504634"/>
    </source>
</evidence>
<dbReference type="InterPro" id="IPR001353">
    <property type="entry name" value="Proteasome_sua/b"/>
</dbReference>
<reference evidence="3" key="1">
    <citation type="submission" date="2025-08" db="UniProtKB">
        <authorList>
            <consortium name="RefSeq"/>
        </authorList>
    </citation>
    <scope>IDENTIFICATION</scope>
    <source>
        <strain evidence="3">11010-0011.00</strain>
        <tissue evidence="3">Whole body</tissue>
    </source>
</reference>
<dbReference type="SUPFAM" id="SSF56235">
    <property type="entry name" value="N-terminal nucleophile aminohydrolases (Ntn hydrolases)"/>
    <property type="match status" value="1"/>
</dbReference>
<dbReference type="Pfam" id="PF00227">
    <property type="entry name" value="Proteasome"/>
    <property type="match status" value="1"/>
</dbReference>
<name>A0A6J2UL08_DROLE</name>
<dbReference type="GO" id="GO:0005839">
    <property type="term" value="C:proteasome core complex"/>
    <property type="evidence" value="ECO:0007669"/>
    <property type="project" value="InterPro"/>
</dbReference>
<dbReference type="GO" id="GO:0051603">
    <property type="term" value="P:proteolysis involved in protein catabolic process"/>
    <property type="evidence" value="ECO:0007669"/>
    <property type="project" value="InterPro"/>
</dbReference>
<evidence type="ECO:0000256" key="1">
    <source>
        <dbReference type="ARBA" id="ARBA00022942"/>
    </source>
</evidence>
<dbReference type="InterPro" id="IPR029055">
    <property type="entry name" value="Ntn_hydrolases_N"/>
</dbReference>
<evidence type="ECO:0000313" key="3">
    <source>
        <dbReference type="RefSeq" id="XP_030387912.1"/>
    </source>
</evidence>
<dbReference type="PANTHER" id="PTHR11599">
    <property type="entry name" value="PROTEASOME SUBUNIT ALPHA/BETA"/>
    <property type="match status" value="1"/>
</dbReference>
<dbReference type="InterPro" id="IPR050115">
    <property type="entry name" value="Proteasome_alpha"/>
</dbReference>
<keyword evidence="1 3" id="KW-0647">Proteasome</keyword>
<organism evidence="2 3">
    <name type="scientific">Drosophila lebanonensis</name>
    <name type="common">Fruit fly</name>
    <name type="synonym">Scaptodrosophila lebanonensis</name>
    <dbReference type="NCBI Taxonomy" id="7225"/>
    <lineage>
        <taxon>Eukaryota</taxon>
        <taxon>Metazoa</taxon>
        <taxon>Ecdysozoa</taxon>
        <taxon>Arthropoda</taxon>
        <taxon>Hexapoda</taxon>
        <taxon>Insecta</taxon>
        <taxon>Pterygota</taxon>
        <taxon>Neoptera</taxon>
        <taxon>Endopterygota</taxon>
        <taxon>Diptera</taxon>
        <taxon>Brachycera</taxon>
        <taxon>Muscomorpha</taxon>
        <taxon>Ephydroidea</taxon>
        <taxon>Drosophilidae</taxon>
        <taxon>Scaptodrosophila</taxon>
    </lineage>
</organism>